<accession>A0A1M4YRM9</accession>
<evidence type="ECO:0000256" key="2">
    <source>
        <dbReference type="ARBA" id="ARBA00008533"/>
    </source>
</evidence>
<comment type="subcellular location">
    <subcellularLocation>
        <location evidence="1 13 14">Cytoplasm</location>
    </subcellularLocation>
</comment>
<dbReference type="STRING" id="213588.SAMN02745204_01754"/>
<evidence type="ECO:0000256" key="8">
    <source>
        <dbReference type="ARBA" id="ARBA00022881"/>
    </source>
</evidence>
<dbReference type="Pfam" id="PF12344">
    <property type="entry name" value="UvrB"/>
    <property type="match status" value="1"/>
</dbReference>
<dbReference type="InterPro" id="IPR004807">
    <property type="entry name" value="UvrB"/>
</dbReference>
<sequence length="685" mass="77107">MMLPSLPADLDLHSSSAGFQLVAPYQPAGDQPQAIEALVAGFENGLARQVLLGVTGSGKTFTIANLIQRIQKPTLVMAPNKTLAAQLYGEFKAFFPHNAVEYFVSYYDYYQPEAYIPSSDTYIEKDSAINDHIEQMRLAATKALLSRRDTIVVASVSAIYGLGAPEDYLAMRLILSRGERIDQRELLRHLTTLQYTRNEMTLERGTFRVRGETVDVFPAESDLEALRIELFDGEIEQLSMFDPLTGQILRRLPRYVVYPKTHYATPRERTLAAIDSIKAELRERLEQLYAQNKLVEAQRLQQRTQFDLEMMAEVGYCNGIENYSRHLTGRAPGEPPPTLFDYLPPDALLVVDESHVTIPQIGGMYRGDRARKETLVEFGFRLPSALDNRPLRFEEWEARAPRSVYVSATPGPYELRTAGDAVVELVVRPTGLVDPEVEIRPVATQVDDLLGEIRERVAMGDRVLVTTLTKRMAENLTDYLSEHGVKVRYLHSDVDTVERVEIIRDLRLGVFDVLVGINLLREGLDMPEVSLVAILDADKEGFLRSTGALIQTIGRAARNLRGKAILYADTVTRSMQAALEETARRRQKQLDYNARHGITPRSVQRAVHDVMEGARAEAGETRGRGGRKGRQVAEPVQAYLKLSPAQQAARLKELEQQMHQHARDLEFEQAAQLRDLIRTLREASL</sequence>
<keyword evidence="5 13" id="KW-0227">DNA damage</keyword>
<keyword evidence="6 13" id="KW-0228">DNA excision</keyword>
<evidence type="ECO:0000259" key="18">
    <source>
        <dbReference type="PROSITE" id="PS51194"/>
    </source>
</evidence>
<comment type="subunit">
    <text evidence="11 13 14">Forms a heterotetramer with UvrA during the search for lesions. Interacts with UvrC in an incision complex.</text>
</comment>
<dbReference type="GO" id="GO:0009432">
    <property type="term" value="P:SOS response"/>
    <property type="evidence" value="ECO:0007669"/>
    <property type="project" value="UniProtKB-UniRule"/>
</dbReference>
<dbReference type="CDD" id="cd17916">
    <property type="entry name" value="DEXHc_UvrB"/>
    <property type="match status" value="1"/>
</dbReference>
<dbReference type="Pfam" id="PF04851">
    <property type="entry name" value="ResIII"/>
    <property type="match status" value="1"/>
</dbReference>
<dbReference type="Pfam" id="PF17757">
    <property type="entry name" value="UvrB_inter"/>
    <property type="match status" value="1"/>
</dbReference>
<dbReference type="HAMAP" id="MF_00204">
    <property type="entry name" value="UvrB"/>
    <property type="match status" value="1"/>
</dbReference>
<organism evidence="19 20">
    <name type="scientific">Thermomonas hydrothermalis</name>
    <dbReference type="NCBI Taxonomy" id="213588"/>
    <lineage>
        <taxon>Bacteria</taxon>
        <taxon>Pseudomonadati</taxon>
        <taxon>Pseudomonadota</taxon>
        <taxon>Gammaproteobacteria</taxon>
        <taxon>Lysobacterales</taxon>
        <taxon>Lysobacteraceae</taxon>
        <taxon>Thermomonas</taxon>
    </lineage>
</organism>
<dbReference type="InterPro" id="IPR024759">
    <property type="entry name" value="UvrB_YAD/RRR_dom"/>
</dbReference>
<keyword evidence="10 13" id="KW-0742">SOS response</keyword>
<keyword evidence="7 13" id="KW-0067">ATP-binding</keyword>
<dbReference type="Proteomes" id="UP000242857">
    <property type="component" value="Unassembled WGS sequence"/>
</dbReference>
<dbReference type="GO" id="GO:0005737">
    <property type="term" value="C:cytoplasm"/>
    <property type="evidence" value="ECO:0007669"/>
    <property type="project" value="UniProtKB-SubCell"/>
</dbReference>
<evidence type="ECO:0000256" key="3">
    <source>
        <dbReference type="ARBA" id="ARBA00022490"/>
    </source>
</evidence>
<evidence type="ECO:0000256" key="7">
    <source>
        <dbReference type="ARBA" id="ARBA00022840"/>
    </source>
</evidence>
<comment type="similarity">
    <text evidence="2 13 14">Belongs to the UvrB family.</text>
</comment>
<dbReference type="GO" id="GO:0003677">
    <property type="term" value="F:DNA binding"/>
    <property type="evidence" value="ECO:0007669"/>
    <property type="project" value="UniProtKB-UniRule"/>
</dbReference>
<evidence type="ECO:0000313" key="20">
    <source>
        <dbReference type="Proteomes" id="UP000242857"/>
    </source>
</evidence>
<keyword evidence="9 13" id="KW-0234">DNA repair</keyword>
<keyword evidence="8 13" id="KW-0267">Excision nuclease</keyword>
<dbReference type="GO" id="GO:0005524">
    <property type="term" value="F:ATP binding"/>
    <property type="evidence" value="ECO:0007669"/>
    <property type="project" value="UniProtKB-UniRule"/>
</dbReference>
<feature type="coiled-coil region" evidence="15">
    <location>
        <begin position="271"/>
        <end position="298"/>
    </location>
</feature>
<feature type="domain" description="UVR" evidence="16">
    <location>
        <begin position="648"/>
        <end position="683"/>
    </location>
</feature>
<dbReference type="SMART" id="SM00487">
    <property type="entry name" value="DEXDc"/>
    <property type="match status" value="1"/>
</dbReference>
<evidence type="ECO:0000256" key="14">
    <source>
        <dbReference type="RuleBase" id="RU003587"/>
    </source>
</evidence>
<keyword evidence="4 13" id="KW-0547">Nucleotide-binding</keyword>
<evidence type="ECO:0000256" key="9">
    <source>
        <dbReference type="ARBA" id="ARBA00023204"/>
    </source>
</evidence>
<dbReference type="PROSITE" id="PS50151">
    <property type="entry name" value="UVR"/>
    <property type="match status" value="1"/>
</dbReference>
<dbReference type="NCBIfam" id="TIGR00631">
    <property type="entry name" value="uvrb"/>
    <property type="match status" value="1"/>
</dbReference>
<evidence type="ECO:0000259" key="16">
    <source>
        <dbReference type="PROSITE" id="PS50151"/>
    </source>
</evidence>
<dbReference type="FunFam" id="3.40.50.300:FF:000477">
    <property type="entry name" value="UvrABC system protein B"/>
    <property type="match status" value="1"/>
</dbReference>
<keyword evidence="15" id="KW-0175">Coiled coil</keyword>
<dbReference type="AlphaFoldDB" id="A0A1M4YRM9"/>
<dbReference type="InterPro" id="IPR036876">
    <property type="entry name" value="UVR_dom_sf"/>
</dbReference>
<feature type="short sequence motif" description="Beta-hairpin" evidence="13">
    <location>
        <begin position="106"/>
        <end position="129"/>
    </location>
</feature>
<dbReference type="PROSITE" id="PS51194">
    <property type="entry name" value="HELICASE_CTER"/>
    <property type="match status" value="1"/>
</dbReference>
<dbReference type="GO" id="GO:0009380">
    <property type="term" value="C:excinuclease repair complex"/>
    <property type="evidence" value="ECO:0007669"/>
    <property type="project" value="InterPro"/>
</dbReference>
<feature type="binding site" evidence="13">
    <location>
        <begin position="53"/>
        <end position="60"/>
    </location>
    <ligand>
        <name>ATP</name>
        <dbReference type="ChEBI" id="CHEBI:30616"/>
    </ligand>
</feature>
<evidence type="ECO:0000256" key="4">
    <source>
        <dbReference type="ARBA" id="ARBA00022741"/>
    </source>
</evidence>
<dbReference type="SUPFAM" id="SSF46600">
    <property type="entry name" value="C-terminal UvrC-binding domain of UvrB"/>
    <property type="match status" value="1"/>
</dbReference>
<evidence type="ECO:0000256" key="13">
    <source>
        <dbReference type="HAMAP-Rule" id="MF_00204"/>
    </source>
</evidence>
<keyword evidence="3 13" id="KW-0963">Cytoplasm</keyword>
<keyword evidence="20" id="KW-1185">Reference proteome</keyword>
<dbReference type="GO" id="GO:0016887">
    <property type="term" value="F:ATP hydrolysis activity"/>
    <property type="evidence" value="ECO:0007669"/>
    <property type="project" value="InterPro"/>
</dbReference>
<protein>
    <recommendedName>
        <fullName evidence="12 13">UvrABC system protein B</fullName>
        <shortName evidence="13">Protein UvrB</shortName>
    </recommendedName>
    <alternativeName>
        <fullName evidence="13">Excinuclease ABC subunit B</fullName>
    </alternativeName>
</protein>
<gene>
    <name evidence="13" type="primary">uvrB</name>
    <name evidence="19" type="ORF">SAMN02745204_01754</name>
</gene>
<proteinExistence type="inferred from homology"/>
<name>A0A1M4YRM9_9GAMM</name>
<evidence type="ECO:0000313" key="19">
    <source>
        <dbReference type="EMBL" id="SHF08307.1"/>
    </source>
</evidence>
<dbReference type="Gene3D" id="4.10.860.10">
    <property type="entry name" value="UVR domain"/>
    <property type="match status" value="1"/>
</dbReference>
<comment type="function">
    <text evidence="13">The UvrABC repair system catalyzes the recognition and processing of DNA lesions. A damage recognition complex composed of 2 UvrA and 2 UvrB subunits scans DNA for abnormalities. Upon binding of the UvrA(2)B(2) complex to a putative damaged site, the DNA wraps around one UvrB monomer. DNA wrap is dependent on ATP binding by UvrB and probably causes local melting of the DNA helix, facilitating insertion of UvrB beta-hairpin between the DNA strands. Then UvrB probes one DNA strand for the presence of a lesion. If a lesion is found the UvrA subunits dissociate and the UvrB-DNA preincision complex is formed. This complex is subsequently bound by UvrC and the second UvrB is released. If no lesion is found, the DNA wraps around the other UvrB subunit that will check the other stand for damage.</text>
</comment>
<comment type="domain">
    <text evidence="13">The beta-hairpin motif is involved in DNA binding.</text>
</comment>
<evidence type="ECO:0000256" key="5">
    <source>
        <dbReference type="ARBA" id="ARBA00022763"/>
    </source>
</evidence>
<dbReference type="Gene3D" id="3.40.50.300">
    <property type="entry name" value="P-loop containing nucleotide triphosphate hydrolases"/>
    <property type="match status" value="3"/>
</dbReference>
<dbReference type="InterPro" id="IPR027417">
    <property type="entry name" value="P-loop_NTPase"/>
</dbReference>
<feature type="domain" description="Helicase ATP-binding" evidence="17">
    <location>
        <begin position="40"/>
        <end position="197"/>
    </location>
</feature>
<evidence type="ECO:0000256" key="12">
    <source>
        <dbReference type="ARBA" id="ARBA00029504"/>
    </source>
</evidence>
<evidence type="ECO:0000259" key="17">
    <source>
        <dbReference type="PROSITE" id="PS51192"/>
    </source>
</evidence>
<dbReference type="GO" id="GO:0009381">
    <property type="term" value="F:excinuclease ABC activity"/>
    <property type="evidence" value="ECO:0007669"/>
    <property type="project" value="UniProtKB-UniRule"/>
</dbReference>
<dbReference type="InterPro" id="IPR006935">
    <property type="entry name" value="Helicase/UvrB_N"/>
</dbReference>
<evidence type="ECO:0000256" key="1">
    <source>
        <dbReference type="ARBA" id="ARBA00004496"/>
    </source>
</evidence>
<dbReference type="PANTHER" id="PTHR24029">
    <property type="entry name" value="UVRABC SYSTEM PROTEIN B"/>
    <property type="match status" value="1"/>
</dbReference>
<evidence type="ECO:0000256" key="15">
    <source>
        <dbReference type="SAM" id="Coils"/>
    </source>
</evidence>
<dbReference type="InterPro" id="IPR041471">
    <property type="entry name" value="UvrB_inter"/>
</dbReference>
<dbReference type="SUPFAM" id="SSF52540">
    <property type="entry name" value="P-loop containing nucleoside triphosphate hydrolases"/>
    <property type="match status" value="2"/>
</dbReference>
<dbReference type="Pfam" id="PF02151">
    <property type="entry name" value="UVR"/>
    <property type="match status" value="1"/>
</dbReference>
<feature type="domain" description="Helicase C-terminal" evidence="18">
    <location>
        <begin position="445"/>
        <end position="611"/>
    </location>
</feature>
<dbReference type="CDD" id="cd18790">
    <property type="entry name" value="SF2_C_UvrB"/>
    <property type="match status" value="1"/>
</dbReference>
<dbReference type="InterPro" id="IPR001650">
    <property type="entry name" value="Helicase_C-like"/>
</dbReference>
<dbReference type="EMBL" id="FQUK01000029">
    <property type="protein sequence ID" value="SHF08307.1"/>
    <property type="molecule type" value="Genomic_DNA"/>
</dbReference>
<dbReference type="InterPro" id="IPR014001">
    <property type="entry name" value="Helicase_ATP-bd"/>
</dbReference>
<dbReference type="SMART" id="SM00490">
    <property type="entry name" value="HELICc"/>
    <property type="match status" value="1"/>
</dbReference>
<dbReference type="Pfam" id="PF00271">
    <property type="entry name" value="Helicase_C"/>
    <property type="match status" value="1"/>
</dbReference>
<dbReference type="PROSITE" id="PS51192">
    <property type="entry name" value="HELICASE_ATP_BIND_1"/>
    <property type="match status" value="1"/>
</dbReference>
<evidence type="ECO:0000256" key="11">
    <source>
        <dbReference type="ARBA" id="ARBA00026033"/>
    </source>
</evidence>
<dbReference type="GO" id="GO:0006289">
    <property type="term" value="P:nucleotide-excision repair"/>
    <property type="evidence" value="ECO:0007669"/>
    <property type="project" value="UniProtKB-UniRule"/>
</dbReference>
<dbReference type="NCBIfam" id="NF003673">
    <property type="entry name" value="PRK05298.1"/>
    <property type="match status" value="1"/>
</dbReference>
<evidence type="ECO:0000256" key="6">
    <source>
        <dbReference type="ARBA" id="ARBA00022769"/>
    </source>
</evidence>
<reference evidence="20" key="1">
    <citation type="submission" date="2016-11" db="EMBL/GenBank/DDBJ databases">
        <authorList>
            <person name="Varghese N."/>
            <person name="Submissions S."/>
        </authorList>
    </citation>
    <scope>NUCLEOTIDE SEQUENCE [LARGE SCALE GENOMIC DNA]</scope>
    <source>
        <strain evidence="20">DSM 14834</strain>
    </source>
</reference>
<dbReference type="InterPro" id="IPR001943">
    <property type="entry name" value="UVR_dom"/>
</dbReference>
<dbReference type="PANTHER" id="PTHR24029:SF0">
    <property type="entry name" value="UVRABC SYSTEM PROTEIN B"/>
    <property type="match status" value="1"/>
</dbReference>
<evidence type="ECO:0000256" key="10">
    <source>
        <dbReference type="ARBA" id="ARBA00023236"/>
    </source>
</evidence>